<dbReference type="InterPro" id="IPR028995">
    <property type="entry name" value="Glyco_hydro_57/38_cen_sf"/>
</dbReference>
<proteinExistence type="inferred from homology"/>
<keyword evidence="2 4" id="KW-0119">Carbohydrate metabolism</keyword>
<dbReference type="SUPFAM" id="SSF88713">
    <property type="entry name" value="Glycoside hydrolase/deacetylase"/>
    <property type="match status" value="1"/>
</dbReference>
<evidence type="ECO:0000256" key="4">
    <source>
        <dbReference type="RuleBase" id="RU361196"/>
    </source>
</evidence>
<dbReference type="InterPro" id="IPR037090">
    <property type="entry name" value="57_glycoside_trans_central"/>
</dbReference>
<protein>
    <submittedName>
        <fullName evidence="7">Glycoside hydrolase family 57 protein</fullName>
    </submittedName>
</protein>
<evidence type="ECO:0000259" key="6">
    <source>
        <dbReference type="Pfam" id="PF09210"/>
    </source>
</evidence>
<organism evidence="7">
    <name type="scientific">Leptotrichia rugosa</name>
    <dbReference type="NCBI Taxonomy" id="3239302"/>
    <lineage>
        <taxon>Bacteria</taxon>
        <taxon>Fusobacteriati</taxon>
        <taxon>Fusobacteriota</taxon>
        <taxon>Fusobacteriia</taxon>
        <taxon>Fusobacteriales</taxon>
        <taxon>Leptotrichiaceae</taxon>
        <taxon>Leptotrichia</taxon>
    </lineage>
</organism>
<evidence type="ECO:0000256" key="2">
    <source>
        <dbReference type="ARBA" id="ARBA00023277"/>
    </source>
</evidence>
<dbReference type="GO" id="GO:0016787">
    <property type="term" value="F:hydrolase activity"/>
    <property type="evidence" value="ECO:0007669"/>
    <property type="project" value="UniProtKB-KW"/>
</dbReference>
<keyword evidence="7" id="KW-0378">Hydrolase</keyword>
<dbReference type="InterPro" id="IPR040042">
    <property type="entry name" value="Branching_enz_MT3115-like"/>
</dbReference>
<dbReference type="EMBL" id="CP165644">
    <property type="protein sequence ID" value="XDU67099.1"/>
    <property type="molecule type" value="Genomic_DNA"/>
</dbReference>
<dbReference type="SUPFAM" id="SSF88688">
    <property type="entry name" value="Families 57/38 glycoside transferase middle domain"/>
    <property type="match status" value="1"/>
</dbReference>
<dbReference type="AlphaFoldDB" id="A0AB39VGC4"/>
<dbReference type="InterPro" id="IPR004300">
    <property type="entry name" value="Glyco_hydro_57_N"/>
</dbReference>
<dbReference type="Gene3D" id="3.20.110.10">
    <property type="entry name" value="Glycoside hydrolase 38, N terminal domain"/>
    <property type="match status" value="1"/>
</dbReference>
<accession>A0AB39VGC4</accession>
<dbReference type="GO" id="GO:0005576">
    <property type="term" value="C:extracellular region"/>
    <property type="evidence" value="ECO:0007669"/>
    <property type="project" value="TreeGrafter"/>
</dbReference>
<feature type="domain" description="Glycoside hydrolase family 57 N-terminal" evidence="5">
    <location>
        <begin position="7"/>
        <end position="400"/>
    </location>
</feature>
<dbReference type="InterPro" id="IPR015293">
    <property type="entry name" value="BE_C"/>
</dbReference>
<evidence type="ECO:0000313" key="7">
    <source>
        <dbReference type="EMBL" id="XDU67099.1"/>
    </source>
</evidence>
<name>A0AB39VGC4_9FUSO</name>
<dbReference type="InterPro" id="IPR027291">
    <property type="entry name" value="Glyco_hydro_38_N_sf"/>
</dbReference>
<feature type="active site" description="Proton donor" evidence="3">
    <location>
        <position position="353"/>
    </location>
</feature>
<evidence type="ECO:0000256" key="1">
    <source>
        <dbReference type="ARBA" id="ARBA00006821"/>
    </source>
</evidence>
<gene>
    <name evidence="7" type="ORF">AB8B22_01430</name>
</gene>
<sequence length="530" mass="62608">MNNGYLSFVLHAHLPYVRHPEYEEFLEEDWLYEAITETYIPLLEMFDNLTRDNIPWNMTITMSGTLVNMMNDDLLRNRYLKHINKLVEFCKKELERLAPYPDMKKVAEHNLWFNQRAKDVFEKKYGRDLVGAFRKFQDQGNLEIIPVTATHGFLPVMKDYPEAVNAQVYMAKKDYIKNFGREPKGIWLAECAYYPGQDKFLEKHGFRYFLVDAHGIMHSDPRPVYGIYSPVYTRNYVAAFARDLESSEQVWSSEIGYPGDGVYREFHKDAGYELDYDYVKPYLHSDGVRRNIGIKYHAITDKKGTYKAVYDPDLAYNRAKEHAYNFVFNRSKQIEFLASKMKYRKPIVISPYDAELYGHWWYEGPIFLEWVFRAAAESDFSTITPYKYLQKYPTNQIVDVSMSSWGANGYYDVWIDGSNDYVYRHLHKAAAKMIELANGREPYNELEYRALNQAARELVMAQTSCWEFIMYTGTMVGYAHKKISDHVNRLFKIYEDFKGGSLDESWISEIESRDNIFPEMDYRMYKSSWL</sequence>
<dbReference type="Gene3D" id="1.20.1430.10">
    <property type="entry name" value="Families 57/38 glycoside transferase, middle domain"/>
    <property type="match status" value="1"/>
</dbReference>
<evidence type="ECO:0000256" key="3">
    <source>
        <dbReference type="PIRSR" id="PIRSR640042-1"/>
    </source>
</evidence>
<dbReference type="PANTHER" id="PTHR41695">
    <property type="entry name" value="1,4-ALPHA-GLUCAN BRANCHING ENZYME RV3031-RELATED"/>
    <property type="match status" value="1"/>
</dbReference>
<dbReference type="Pfam" id="PF09210">
    <property type="entry name" value="BE_C"/>
    <property type="match status" value="1"/>
</dbReference>
<dbReference type="InterPro" id="IPR011330">
    <property type="entry name" value="Glyco_hydro/deAcase_b/a-brl"/>
</dbReference>
<comment type="similarity">
    <text evidence="1 4">Belongs to the glycosyl hydrolase 57 family.</text>
</comment>
<dbReference type="PANTHER" id="PTHR41695:SF1">
    <property type="entry name" value="1,4-ALPHA-GLUCAN BRANCHING ENZYME TK1436"/>
    <property type="match status" value="1"/>
</dbReference>
<dbReference type="Pfam" id="PF03065">
    <property type="entry name" value="Glyco_hydro_57"/>
    <property type="match status" value="1"/>
</dbReference>
<evidence type="ECO:0000259" key="5">
    <source>
        <dbReference type="Pfam" id="PF03065"/>
    </source>
</evidence>
<dbReference type="GO" id="GO:0030979">
    <property type="term" value="P:alpha-glucan biosynthetic process"/>
    <property type="evidence" value="ECO:0007669"/>
    <property type="project" value="InterPro"/>
</dbReference>
<dbReference type="GO" id="GO:0003844">
    <property type="term" value="F:1,4-alpha-glucan branching enzyme activity"/>
    <property type="evidence" value="ECO:0007669"/>
    <property type="project" value="InterPro"/>
</dbReference>
<feature type="domain" description="1,4-alpha-glucan branching enzyme C-terminal" evidence="6">
    <location>
        <begin position="425"/>
        <end position="525"/>
    </location>
</feature>
<reference evidence="7" key="1">
    <citation type="submission" date="2024-07" db="EMBL/GenBank/DDBJ databases">
        <authorList>
            <person name="Li X.-J."/>
            <person name="Wang X."/>
        </authorList>
    </citation>
    <scope>NUCLEOTIDE SEQUENCE</scope>
    <source>
        <strain evidence="7">HSP-334</strain>
    </source>
</reference>
<dbReference type="KEGG" id="lrug:AB8B22_01430"/>
<feature type="active site" description="Nucleophile" evidence="3">
    <location>
        <position position="190"/>
    </location>
</feature>
<dbReference type="RefSeq" id="WP_369711314.1">
    <property type="nucleotide sequence ID" value="NZ_CP165644.1"/>
</dbReference>
<dbReference type="CDD" id="cd10792">
    <property type="entry name" value="GH57N_AmyC_like"/>
    <property type="match status" value="1"/>
</dbReference>